<evidence type="ECO:0008006" key="3">
    <source>
        <dbReference type="Google" id="ProtNLM"/>
    </source>
</evidence>
<accession>A0A2W2AJ29</accession>
<sequence>MTQHSPFEMGLSSAEVIARRLPGLWWGMFAPSASSQAELVKMVVEKQMAFVEGCVAVQTEMFKMMVSPMDGSHERFMQAALGPSVKRVKANLKRLRR</sequence>
<keyword evidence="2" id="KW-1185">Reference proteome</keyword>
<gene>
    <name evidence="1" type="ORF">DK847_18945</name>
</gene>
<evidence type="ECO:0000313" key="1">
    <source>
        <dbReference type="EMBL" id="PZF75291.1"/>
    </source>
</evidence>
<comment type="caution">
    <text evidence="1">The sequence shown here is derived from an EMBL/GenBank/DDBJ whole genome shotgun (WGS) entry which is preliminary data.</text>
</comment>
<dbReference type="RefSeq" id="WP_111200117.1">
    <property type="nucleotide sequence ID" value="NZ_QKVK01000012.1"/>
</dbReference>
<proteinExistence type="predicted"/>
<protein>
    <recommendedName>
        <fullName evidence="3">Phasin domain-containing protein</fullName>
    </recommendedName>
</protein>
<evidence type="ECO:0000313" key="2">
    <source>
        <dbReference type="Proteomes" id="UP000248795"/>
    </source>
</evidence>
<dbReference type="EMBL" id="QKVK01000012">
    <property type="protein sequence ID" value="PZF75291.1"/>
    <property type="molecule type" value="Genomic_DNA"/>
</dbReference>
<reference evidence="2" key="1">
    <citation type="submission" date="2018-06" db="EMBL/GenBank/DDBJ databases">
        <title>Aestuariibacter litoralis strain KCTC 52945T.</title>
        <authorList>
            <person name="Li X."/>
            <person name="Salam N."/>
            <person name="Li J.-L."/>
            <person name="Chen Y.-M."/>
            <person name="Yang Z.-W."/>
            <person name="Zhang L.-Y."/>
            <person name="Han M.-X."/>
            <person name="Xiao M."/>
            <person name="Li W.-J."/>
        </authorList>
    </citation>
    <scope>NUCLEOTIDE SEQUENCE [LARGE SCALE GENOMIC DNA]</scope>
    <source>
        <strain evidence="2">KCTC 52945</strain>
    </source>
</reference>
<dbReference type="Proteomes" id="UP000248795">
    <property type="component" value="Unassembled WGS sequence"/>
</dbReference>
<organism evidence="1 2">
    <name type="scientific">Aestuariivirga litoralis</name>
    <dbReference type="NCBI Taxonomy" id="2650924"/>
    <lineage>
        <taxon>Bacteria</taxon>
        <taxon>Pseudomonadati</taxon>
        <taxon>Pseudomonadota</taxon>
        <taxon>Alphaproteobacteria</taxon>
        <taxon>Hyphomicrobiales</taxon>
        <taxon>Aestuariivirgaceae</taxon>
        <taxon>Aestuariivirga</taxon>
    </lineage>
</organism>
<dbReference type="AlphaFoldDB" id="A0A2W2AJ29"/>
<name>A0A2W2AJ29_9HYPH</name>